<protein>
    <submittedName>
        <fullName evidence="2">Uncharacterized protein</fullName>
    </submittedName>
</protein>
<reference evidence="2" key="1">
    <citation type="submission" date="2022-07" db="EMBL/GenBank/DDBJ databases">
        <title>Parvularcula maris sp. nov., an algicidal bacterium isolated from seawater.</title>
        <authorList>
            <person name="Li F."/>
        </authorList>
    </citation>
    <scope>NUCLEOTIDE SEQUENCE</scope>
    <source>
        <strain evidence="2">BGMRC 0090</strain>
    </source>
</reference>
<feature type="compositionally biased region" description="Basic and acidic residues" evidence="1">
    <location>
        <begin position="105"/>
        <end position="118"/>
    </location>
</feature>
<evidence type="ECO:0000313" key="3">
    <source>
        <dbReference type="Proteomes" id="UP001142610"/>
    </source>
</evidence>
<proteinExistence type="predicted"/>
<feature type="region of interest" description="Disordered" evidence="1">
    <location>
        <begin position="105"/>
        <end position="129"/>
    </location>
</feature>
<comment type="caution">
    <text evidence="2">The sequence shown here is derived from an EMBL/GenBank/DDBJ whole genome shotgun (WGS) entry which is preliminary data.</text>
</comment>
<dbReference type="EMBL" id="JANIBC010000003">
    <property type="protein sequence ID" value="MCQ8184942.1"/>
    <property type="molecule type" value="Genomic_DNA"/>
</dbReference>
<evidence type="ECO:0000313" key="2">
    <source>
        <dbReference type="EMBL" id="MCQ8184942.1"/>
    </source>
</evidence>
<feature type="compositionally biased region" description="Gly residues" evidence="1">
    <location>
        <begin position="189"/>
        <end position="213"/>
    </location>
</feature>
<sequence length="256" mass="25794">MAQTHRKIRNVYALTPAKAKGMRNAVIGVTVALAGITSVLATQGSGGASFAAAEAGLVMPGEALMRERLRPEAEKPGLRERAQRFRETSEARLRALFSEREEGLFDKPQDGKGEDYAEAHGANGGETEEAVDTEALKQALADLQPLLEQLGQGQGFAGSPEEAGYKVGVPMGPLGGTVVAAVLPTRPAGGGGSFLPPGGGSGGGGGGGGGSLPGPGPNGFKSPLPDVPADPVPVPGAAVLLVSGLAAFGWKKRRAG</sequence>
<feature type="region of interest" description="Disordered" evidence="1">
    <location>
        <begin position="189"/>
        <end position="228"/>
    </location>
</feature>
<evidence type="ECO:0000256" key="1">
    <source>
        <dbReference type="SAM" id="MobiDB-lite"/>
    </source>
</evidence>
<dbReference type="Proteomes" id="UP001142610">
    <property type="component" value="Unassembled WGS sequence"/>
</dbReference>
<gene>
    <name evidence="2" type="ORF">NOG11_06010</name>
</gene>
<organism evidence="2 3">
    <name type="scientific">Parvularcula maris</name>
    <dbReference type="NCBI Taxonomy" id="2965077"/>
    <lineage>
        <taxon>Bacteria</taxon>
        <taxon>Pseudomonadati</taxon>
        <taxon>Pseudomonadota</taxon>
        <taxon>Alphaproteobacteria</taxon>
        <taxon>Parvularculales</taxon>
        <taxon>Parvularculaceae</taxon>
        <taxon>Parvularcula</taxon>
    </lineage>
</organism>
<dbReference type="AlphaFoldDB" id="A0A9X2LAD6"/>
<name>A0A9X2LAD6_9PROT</name>
<keyword evidence="3" id="KW-1185">Reference proteome</keyword>
<dbReference type="RefSeq" id="WP_256618803.1">
    <property type="nucleotide sequence ID" value="NZ_JANIBC010000003.1"/>
</dbReference>
<accession>A0A9X2LAD6</accession>